<sequence>MADLALVVEIDGREGQHDRAQRCHGTLASRWVEQCQLASRVAQAGDDLFLGLGEARLIVVVEARLIVVVTALLFLLQHCDRHGHDGQREQQEGTAKEDAQPERRQPGQRFHSGDRTEGT</sequence>
<evidence type="ECO:0000313" key="3">
    <source>
        <dbReference type="Proteomes" id="UP000022141"/>
    </source>
</evidence>
<proteinExistence type="predicted"/>
<comment type="caution">
    <text evidence="2">The sequence shown here is derived from an EMBL/GenBank/DDBJ whole genome shotgun (WGS) entry which is preliminary data.</text>
</comment>
<accession>A0A011PG00</accession>
<feature type="region of interest" description="Disordered" evidence="1">
    <location>
        <begin position="83"/>
        <end position="119"/>
    </location>
</feature>
<dbReference type="Proteomes" id="UP000022141">
    <property type="component" value="Unassembled WGS sequence"/>
</dbReference>
<dbReference type="AlphaFoldDB" id="A0A011PG00"/>
<name>A0A011PG00_ACCRE</name>
<protein>
    <submittedName>
        <fullName evidence="2">Uncharacterized protein</fullName>
    </submittedName>
</protein>
<organism evidence="2 3">
    <name type="scientific">Accumulibacter regalis</name>
    <dbReference type="NCBI Taxonomy" id="522306"/>
    <lineage>
        <taxon>Bacteria</taxon>
        <taxon>Pseudomonadati</taxon>
        <taxon>Pseudomonadota</taxon>
        <taxon>Betaproteobacteria</taxon>
        <taxon>Candidatus Accumulibacter</taxon>
    </lineage>
</organism>
<gene>
    <name evidence="2" type="ORF">AW11_02951</name>
</gene>
<evidence type="ECO:0000313" key="2">
    <source>
        <dbReference type="EMBL" id="EXI86501.1"/>
    </source>
</evidence>
<keyword evidence="3" id="KW-1185">Reference proteome</keyword>
<dbReference type="EMBL" id="JEMY01000043">
    <property type="protein sequence ID" value="EXI86501.1"/>
    <property type="molecule type" value="Genomic_DNA"/>
</dbReference>
<evidence type="ECO:0000256" key="1">
    <source>
        <dbReference type="SAM" id="MobiDB-lite"/>
    </source>
</evidence>
<reference evidence="2" key="1">
    <citation type="submission" date="2014-02" db="EMBL/GenBank/DDBJ databases">
        <title>Expanding our view of genomic diversity in Candidatus Accumulibacter clades.</title>
        <authorList>
            <person name="Skennerton C.T."/>
            <person name="Barr J.J."/>
            <person name="Slater F.R."/>
            <person name="Bond P.L."/>
            <person name="Tyson G.W."/>
        </authorList>
    </citation>
    <scope>NUCLEOTIDE SEQUENCE [LARGE SCALE GENOMIC DNA]</scope>
</reference>